<feature type="domain" description="Peptidase M14" evidence="16">
    <location>
        <begin position="126"/>
        <end position="450"/>
    </location>
</feature>
<dbReference type="EMBL" id="CAJOBF010007238">
    <property type="protein sequence ID" value="CAF4227389.1"/>
    <property type="molecule type" value="Genomic_DNA"/>
</dbReference>
<sequence length="722" mass="83366">MWKSIIMCWILLSYSYANNHFYKGSHELVRVVPKTNEHLQLIRYFEDSLGVDRWSEVLQLNRDIKMSLPQAQASKIKKLCKQYGIDVTVLNNDLDGLIKKSDDISKQHKIRTRRSTKDKNSYHLTDYLTYQQIVKFLDEQHKRSPSLQNFTSVFSIGNTYENRSIWTIRIGKPSARRNILMDCGIHAREFISPSTCLYMIDKFIDEVNNRRPSILSIFNIYIIPLLNPDGYQYAQTQRRMWRKNRSPNNYYYRAYSNCIGVDLNRNFGYHWMGEIFFSISCTVIIFILVENGASANPCSETYAGPKPDSESETQNLQKLISQSSRNWDAYLTFHSYGQYWIYPWGFASYMPDDYIELKNKAEIGSEALKRVNGTSYKIGSAANLLYESAGGSDDWAKGVGQIKYVYTVELRPSDDLNDAHAHFAFMLPSTFIEPVGQETYVGVKEFLRSLITSRRQKSLSKNNYKTEKYPTKYQVFGIDQHLNISTRYQSINIDNIKIKSISSISTDKFFQCDVTDRTKLHQIIQEQKIEIIIHLAALLANYADIDKISHVNIDEPKNIFEARTISVMTVFGYITQEPYLSIFHDTFDDAMMPVSLQKITIKDYPPLADIQSLGCVAYSQSKIIGEQMATDIVKNSSKSIICACARFGWINIDDQPGKTWLRHVWCSYRDLCSLIDKALAAHQYISDIYLIISNNYRLWVDLDLDDATRDLGFVSQDGAEKL</sequence>
<comment type="function">
    <text evidence="2">Extracellular metalloprotease that contributes to pathogenicity.</text>
</comment>
<dbReference type="CDD" id="cd03860">
    <property type="entry name" value="M14_CP_A-B_like"/>
    <property type="match status" value="1"/>
</dbReference>
<dbReference type="InterPro" id="IPR036291">
    <property type="entry name" value="NAD(P)-bd_dom_sf"/>
</dbReference>
<dbReference type="InterPro" id="IPR000834">
    <property type="entry name" value="Peptidase_M14"/>
</dbReference>
<evidence type="ECO:0000256" key="9">
    <source>
        <dbReference type="ARBA" id="ARBA00022833"/>
    </source>
</evidence>
<evidence type="ECO:0000313" key="19">
    <source>
        <dbReference type="Proteomes" id="UP000663866"/>
    </source>
</evidence>
<dbReference type="Proteomes" id="UP000663842">
    <property type="component" value="Unassembled WGS sequence"/>
</dbReference>
<keyword evidence="4" id="KW-0121">Carboxypeptidase</keyword>
<accession>A0A820D0Z4</accession>
<reference evidence="17" key="1">
    <citation type="submission" date="2021-02" db="EMBL/GenBank/DDBJ databases">
        <authorList>
            <person name="Nowell W R."/>
        </authorList>
    </citation>
    <scope>NUCLEOTIDE SEQUENCE</scope>
</reference>
<evidence type="ECO:0000256" key="15">
    <source>
        <dbReference type="SAM" id="SignalP"/>
    </source>
</evidence>
<organism evidence="17 19">
    <name type="scientific">Rotaria magnacalcarata</name>
    <dbReference type="NCBI Taxonomy" id="392030"/>
    <lineage>
        <taxon>Eukaryota</taxon>
        <taxon>Metazoa</taxon>
        <taxon>Spiralia</taxon>
        <taxon>Gnathifera</taxon>
        <taxon>Rotifera</taxon>
        <taxon>Eurotatoria</taxon>
        <taxon>Bdelloidea</taxon>
        <taxon>Philodinida</taxon>
        <taxon>Philodinidae</taxon>
        <taxon>Rotaria</taxon>
    </lineage>
</organism>
<dbReference type="InterPro" id="IPR003146">
    <property type="entry name" value="M14A_act_pep"/>
</dbReference>
<dbReference type="Pfam" id="PF00246">
    <property type="entry name" value="Peptidase_M14"/>
    <property type="match status" value="1"/>
</dbReference>
<evidence type="ECO:0000256" key="2">
    <source>
        <dbReference type="ARBA" id="ARBA00003091"/>
    </source>
</evidence>
<evidence type="ECO:0000256" key="4">
    <source>
        <dbReference type="ARBA" id="ARBA00022645"/>
    </source>
</evidence>
<evidence type="ECO:0000256" key="12">
    <source>
        <dbReference type="ARBA" id="ARBA00023145"/>
    </source>
</evidence>
<evidence type="ECO:0000256" key="1">
    <source>
        <dbReference type="ARBA" id="ARBA00001947"/>
    </source>
</evidence>
<comment type="cofactor">
    <cofactor evidence="1">
        <name>Zn(2+)</name>
        <dbReference type="ChEBI" id="CHEBI:29105"/>
    </cofactor>
</comment>
<comment type="caution">
    <text evidence="17">The sequence shown here is derived from an EMBL/GenBank/DDBJ whole genome shotgun (WGS) entry which is preliminary data.</text>
</comment>
<evidence type="ECO:0000256" key="14">
    <source>
        <dbReference type="PROSITE-ProRule" id="PRU01379"/>
    </source>
</evidence>
<dbReference type="AlphaFoldDB" id="A0A820D0Z4"/>
<evidence type="ECO:0000313" key="17">
    <source>
        <dbReference type="EMBL" id="CAF4215681.1"/>
    </source>
</evidence>
<dbReference type="PROSITE" id="PS52035">
    <property type="entry name" value="PEPTIDASE_M14"/>
    <property type="match status" value="1"/>
</dbReference>
<evidence type="ECO:0000256" key="8">
    <source>
        <dbReference type="ARBA" id="ARBA00022801"/>
    </source>
</evidence>
<evidence type="ECO:0000313" key="18">
    <source>
        <dbReference type="EMBL" id="CAF4227389.1"/>
    </source>
</evidence>
<dbReference type="Proteomes" id="UP000663866">
    <property type="component" value="Unassembled WGS sequence"/>
</dbReference>
<keyword evidence="5" id="KW-0645">Protease</keyword>
<dbReference type="SUPFAM" id="SSF51735">
    <property type="entry name" value="NAD(P)-binding Rossmann-fold domains"/>
    <property type="match status" value="1"/>
</dbReference>
<keyword evidence="10" id="KW-0843">Virulence</keyword>
<keyword evidence="8" id="KW-0378">Hydrolase</keyword>
<keyword evidence="19" id="KW-1185">Reference proteome</keyword>
<evidence type="ECO:0000256" key="10">
    <source>
        <dbReference type="ARBA" id="ARBA00023026"/>
    </source>
</evidence>
<dbReference type="Gene3D" id="3.30.70.340">
    <property type="entry name" value="Metallocarboxypeptidase-like"/>
    <property type="match status" value="1"/>
</dbReference>
<gene>
    <name evidence="17" type="ORF">OVN521_LOCUS27154</name>
    <name evidence="18" type="ORF">UXM345_LOCUS29444</name>
</gene>
<dbReference type="GO" id="GO:0008270">
    <property type="term" value="F:zinc ion binding"/>
    <property type="evidence" value="ECO:0007669"/>
    <property type="project" value="InterPro"/>
</dbReference>
<dbReference type="SMART" id="SM00631">
    <property type="entry name" value="Zn_pept"/>
    <property type="match status" value="1"/>
</dbReference>
<dbReference type="SUPFAM" id="SSF54897">
    <property type="entry name" value="Protease propeptides/inhibitors"/>
    <property type="match status" value="1"/>
</dbReference>
<dbReference type="InterPro" id="IPR036990">
    <property type="entry name" value="M14A-like_propep"/>
</dbReference>
<dbReference type="Gene3D" id="3.40.630.10">
    <property type="entry name" value="Zn peptidases"/>
    <property type="match status" value="1"/>
</dbReference>
<evidence type="ECO:0000256" key="11">
    <source>
        <dbReference type="ARBA" id="ARBA00023049"/>
    </source>
</evidence>
<dbReference type="GO" id="GO:0006508">
    <property type="term" value="P:proteolysis"/>
    <property type="evidence" value="ECO:0007669"/>
    <property type="project" value="UniProtKB-KW"/>
</dbReference>
<name>A0A820D0Z4_9BILA</name>
<dbReference type="PANTHER" id="PTHR11705:SF143">
    <property type="entry name" value="SLL0236 PROTEIN"/>
    <property type="match status" value="1"/>
</dbReference>
<comment type="similarity">
    <text evidence="3 14">Belongs to the peptidase M14 family.</text>
</comment>
<feature type="active site" description="Proton donor/acceptor" evidence="14">
    <location>
        <position position="409"/>
    </location>
</feature>
<keyword evidence="9" id="KW-0862">Zinc</keyword>
<dbReference type="PRINTS" id="PR00765">
    <property type="entry name" value="CRBOXYPTASEA"/>
</dbReference>
<dbReference type="FunFam" id="3.40.630.10:FF:000084">
    <property type="entry name" value="Carboxypeptidase B2"/>
    <property type="match status" value="2"/>
</dbReference>
<keyword evidence="13" id="KW-1015">Disulfide bond</keyword>
<dbReference type="Gene3D" id="3.40.50.720">
    <property type="entry name" value="NAD(P)-binding Rossmann-like Domain"/>
    <property type="match status" value="1"/>
</dbReference>
<evidence type="ECO:0000256" key="13">
    <source>
        <dbReference type="ARBA" id="ARBA00023157"/>
    </source>
</evidence>
<evidence type="ECO:0000256" key="6">
    <source>
        <dbReference type="ARBA" id="ARBA00022723"/>
    </source>
</evidence>
<evidence type="ECO:0000256" key="7">
    <source>
        <dbReference type="ARBA" id="ARBA00022729"/>
    </source>
</evidence>
<feature type="signal peptide" evidence="15">
    <location>
        <begin position="1"/>
        <end position="17"/>
    </location>
</feature>
<dbReference type="InterPro" id="IPR001509">
    <property type="entry name" value="Epimerase_deHydtase"/>
</dbReference>
<dbReference type="Pfam" id="PF01370">
    <property type="entry name" value="Epimerase"/>
    <property type="match status" value="1"/>
</dbReference>
<evidence type="ECO:0000256" key="5">
    <source>
        <dbReference type="ARBA" id="ARBA00022670"/>
    </source>
</evidence>
<dbReference type="GO" id="GO:0004181">
    <property type="term" value="F:metallocarboxypeptidase activity"/>
    <property type="evidence" value="ECO:0007669"/>
    <property type="project" value="InterPro"/>
</dbReference>
<dbReference type="EMBL" id="CAJOBG010007401">
    <property type="protein sequence ID" value="CAF4215681.1"/>
    <property type="molecule type" value="Genomic_DNA"/>
</dbReference>
<dbReference type="PANTHER" id="PTHR11705">
    <property type="entry name" value="PROTEASE FAMILY M14 CARBOXYPEPTIDASE A,B"/>
    <property type="match status" value="1"/>
</dbReference>
<feature type="chain" id="PRO_5035694954" description="Peptidase M14 domain-containing protein" evidence="15">
    <location>
        <begin position="18"/>
        <end position="722"/>
    </location>
</feature>
<keyword evidence="11" id="KW-0482">Metalloprotease</keyword>
<keyword evidence="12" id="KW-0865">Zymogen</keyword>
<evidence type="ECO:0000259" key="16">
    <source>
        <dbReference type="PROSITE" id="PS52035"/>
    </source>
</evidence>
<protein>
    <recommendedName>
        <fullName evidence="16">Peptidase M14 domain-containing protein</fullName>
    </recommendedName>
</protein>
<dbReference type="Pfam" id="PF02244">
    <property type="entry name" value="Propep_M14"/>
    <property type="match status" value="1"/>
</dbReference>
<dbReference type="GO" id="GO:0005615">
    <property type="term" value="C:extracellular space"/>
    <property type="evidence" value="ECO:0007669"/>
    <property type="project" value="TreeGrafter"/>
</dbReference>
<proteinExistence type="inferred from homology"/>
<keyword evidence="6" id="KW-0479">Metal-binding</keyword>
<evidence type="ECO:0000256" key="3">
    <source>
        <dbReference type="ARBA" id="ARBA00005988"/>
    </source>
</evidence>
<keyword evidence="7 15" id="KW-0732">Signal</keyword>
<dbReference type="SUPFAM" id="SSF53187">
    <property type="entry name" value="Zn-dependent exopeptidases"/>
    <property type="match status" value="1"/>
</dbReference>